<organism evidence="2 3">
    <name type="scientific">Mycena albidolilacea</name>
    <dbReference type="NCBI Taxonomy" id="1033008"/>
    <lineage>
        <taxon>Eukaryota</taxon>
        <taxon>Fungi</taxon>
        <taxon>Dikarya</taxon>
        <taxon>Basidiomycota</taxon>
        <taxon>Agaricomycotina</taxon>
        <taxon>Agaricomycetes</taxon>
        <taxon>Agaricomycetidae</taxon>
        <taxon>Agaricales</taxon>
        <taxon>Marasmiineae</taxon>
        <taxon>Mycenaceae</taxon>
        <taxon>Mycena</taxon>
    </lineage>
</organism>
<comment type="caution">
    <text evidence="2">The sequence shown here is derived from an EMBL/GenBank/DDBJ whole genome shotgun (WGS) entry which is preliminary data.</text>
</comment>
<sequence>MPESSISCSSCCSFSPPNRVGTNWTSSTSASPLSSLSSTSSSLARAYERRDVDAAASPRAAYSGASGVAGVVVVGGVIRIRARQRLAAPVHHPYRALRERVRVLVYALPVQRGVRHGGGRDERVRAVGGGVAGGVRKGAGRGEGGGGGRGRGVRGVGRAGALGRVGVGVGRGRQGAGGAGQWERDRGRGTLVLRRGEVRPGQRRCSWTKWRRNLEGRAAATAR</sequence>
<accession>A0AAD6ZHX1</accession>
<evidence type="ECO:0000256" key="1">
    <source>
        <dbReference type="SAM" id="MobiDB-lite"/>
    </source>
</evidence>
<proteinExistence type="predicted"/>
<protein>
    <submittedName>
        <fullName evidence="2">Uncharacterized protein</fullName>
    </submittedName>
</protein>
<dbReference type="EMBL" id="JARIHO010000046">
    <property type="protein sequence ID" value="KAJ7323601.1"/>
    <property type="molecule type" value="Genomic_DNA"/>
</dbReference>
<dbReference type="Proteomes" id="UP001218218">
    <property type="component" value="Unassembled WGS sequence"/>
</dbReference>
<name>A0AAD6ZHX1_9AGAR</name>
<evidence type="ECO:0000313" key="3">
    <source>
        <dbReference type="Proteomes" id="UP001218218"/>
    </source>
</evidence>
<dbReference type="AlphaFoldDB" id="A0AAD6ZHX1"/>
<gene>
    <name evidence="2" type="ORF">DFH08DRAFT_887458</name>
</gene>
<feature type="region of interest" description="Disordered" evidence="1">
    <location>
        <begin position="135"/>
        <end position="155"/>
    </location>
</feature>
<keyword evidence="3" id="KW-1185">Reference proteome</keyword>
<evidence type="ECO:0000313" key="2">
    <source>
        <dbReference type="EMBL" id="KAJ7323601.1"/>
    </source>
</evidence>
<reference evidence="2" key="1">
    <citation type="submission" date="2023-03" db="EMBL/GenBank/DDBJ databases">
        <title>Massive genome expansion in bonnet fungi (Mycena s.s.) driven by repeated elements and novel gene families across ecological guilds.</title>
        <authorList>
            <consortium name="Lawrence Berkeley National Laboratory"/>
            <person name="Harder C.B."/>
            <person name="Miyauchi S."/>
            <person name="Viragh M."/>
            <person name="Kuo A."/>
            <person name="Thoen E."/>
            <person name="Andreopoulos B."/>
            <person name="Lu D."/>
            <person name="Skrede I."/>
            <person name="Drula E."/>
            <person name="Henrissat B."/>
            <person name="Morin E."/>
            <person name="Kohler A."/>
            <person name="Barry K."/>
            <person name="LaButti K."/>
            <person name="Morin E."/>
            <person name="Salamov A."/>
            <person name="Lipzen A."/>
            <person name="Mereny Z."/>
            <person name="Hegedus B."/>
            <person name="Baldrian P."/>
            <person name="Stursova M."/>
            <person name="Weitz H."/>
            <person name="Taylor A."/>
            <person name="Grigoriev I.V."/>
            <person name="Nagy L.G."/>
            <person name="Martin F."/>
            <person name="Kauserud H."/>
        </authorList>
    </citation>
    <scope>NUCLEOTIDE SEQUENCE</scope>
    <source>
        <strain evidence="2">CBHHK002</strain>
    </source>
</reference>